<dbReference type="STRING" id="883096.HMPREF9699_01601"/>
<dbReference type="HOGENOM" id="CLU_3380736_0_0_10"/>
<comment type="caution">
    <text evidence="1">The sequence shown here is derived from an EMBL/GenBank/DDBJ whole genome shotgun (WGS) entry which is preliminary data.</text>
</comment>
<dbReference type="Proteomes" id="UP000006085">
    <property type="component" value="Unassembled WGS sequence"/>
</dbReference>
<sequence>MYKKNSEKMVYEEYYAFFLEKNATQIEKEVLLI</sequence>
<proteinExistence type="predicted"/>
<accession>K1LMM2</accession>
<keyword evidence="2" id="KW-1185">Reference proteome</keyword>
<protein>
    <submittedName>
        <fullName evidence="1">Uncharacterized protein</fullName>
    </submittedName>
</protein>
<name>K1LMM2_9FLAO</name>
<dbReference type="AlphaFoldDB" id="K1LMM2"/>
<gene>
    <name evidence="1" type="ORF">HMPREF9699_01601</name>
</gene>
<reference evidence="1 2" key="1">
    <citation type="submission" date="2012-07" db="EMBL/GenBank/DDBJ databases">
        <title>The Genome Sequence of Bergeyella zoohelcum ATCC 43767.</title>
        <authorList>
            <consortium name="The Broad Institute Genome Sequencing Platform"/>
            <person name="Earl A."/>
            <person name="Ward D."/>
            <person name="Feldgarden M."/>
            <person name="Gevers D."/>
            <person name="Huys G."/>
            <person name="Walker B."/>
            <person name="Young S.K."/>
            <person name="Zeng Q."/>
            <person name="Gargeya S."/>
            <person name="Fitzgerald M."/>
            <person name="Haas B."/>
            <person name="Abouelleil A."/>
            <person name="Alvarado L."/>
            <person name="Arachchi H.M."/>
            <person name="Berlin A.M."/>
            <person name="Chapman S.B."/>
            <person name="Goldberg J."/>
            <person name="Griggs A."/>
            <person name="Gujja S."/>
            <person name="Hansen M."/>
            <person name="Howarth C."/>
            <person name="Imamovic A."/>
            <person name="Larimer J."/>
            <person name="McCowen C."/>
            <person name="Montmayeur A."/>
            <person name="Murphy C."/>
            <person name="Neiman D."/>
            <person name="Pearson M."/>
            <person name="Priest M."/>
            <person name="Roberts A."/>
            <person name="Saif S."/>
            <person name="Shea T."/>
            <person name="Sisk P."/>
            <person name="Sykes S."/>
            <person name="Wortman J."/>
            <person name="Nusbaum C."/>
            <person name="Birren B."/>
        </authorList>
    </citation>
    <scope>NUCLEOTIDE SEQUENCE [LARGE SCALE GENOMIC DNA]</scope>
    <source>
        <strain evidence="1 2">ATCC 43767</strain>
    </source>
</reference>
<evidence type="ECO:0000313" key="1">
    <source>
        <dbReference type="EMBL" id="EKB55956.1"/>
    </source>
</evidence>
<evidence type="ECO:0000313" key="2">
    <source>
        <dbReference type="Proteomes" id="UP000006085"/>
    </source>
</evidence>
<organism evidence="1 2">
    <name type="scientific">Bergeyella zoohelcum ATCC 43767</name>
    <dbReference type="NCBI Taxonomy" id="883096"/>
    <lineage>
        <taxon>Bacteria</taxon>
        <taxon>Pseudomonadati</taxon>
        <taxon>Bacteroidota</taxon>
        <taxon>Flavobacteriia</taxon>
        <taxon>Flavobacteriales</taxon>
        <taxon>Weeksellaceae</taxon>
        <taxon>Bergeyella</taxon>
    </lineage>
</organism>
<dbReference type="EMBL" id="AGYA01000026">
    <property type="protein sequence ID" value="EKB55956.1"/>
    <property type="molecule type" value="Genomic_DNA"/>
</dbReference>